<name>A0A8S1E8Y4_9PELO</name>
<feature type="region of interest" description="Disordered" evidence="1">
    <location>
        <begin position="1"/>
        <end position="91"/>
    </location>
</feature>
<dbReference type="InterPro" id="IPR000210">
    <property type="entry name" value="BTB/POZ_dom"/>
</dbReference>
<feature type="compositionally biased region" description="Polar residues" evidence="1">
    <location>
        <begin position="18"/>
        <end position="30"/>
    </location>
</feature>
<protein>
    <recommendedName>
        <fullName evidence="2">BTB domain-containing protein</fullName>
    </recommendedName>
</protein>
<sequence length="468" mass="53414">MTSFLKKLVEHRSKSPTKRSAPNGTNSRSNFPHPYLEPYANVPLAPVCYLPLPPSPLPRPSNSPMPTRSGSGQSNRNGSNHSNDSFGVHSWNTEPRDSDDIFYQIKDDISGPGPLIRARSHSPRKPKRDDSGQKIKSKSKSPQKKHRTVINQLDYLNSQCHLEGCSTNIVVHSTRFLLCRHQLCHASDYFKDLLQEHRSNEDVYVSVSSMSDPSPSTQFRWFVESCIPCPALKDISDETLETCMRLSKRFSARGLELRCSKFIIENSCTRQPIVALCWLNCALKHQFDAQTQASLLPSVARLSLNALERHRHMLTERIYSELLTAKLRGTYDKAVQVFRTIHRMDHFTVDLDKCPKCQRMRDGMRVKVHCDPCRKQIGCDRCHQNGCDIEAKAGEDLQAFFQCPHQLVPLNDSTDECHCQIPILAQHLGAQTFFRAEDNRYMNTTDTPRRTLNRRAKHAKDQEYVNGK</sequence>
<gene>
    <name evidence="3" type="ORF">CBOVIS_LOCUS532</name>
</gene>
<feature type="compositionally biased region" description="Pro residues" evidence="1">
    <location>
        <begin position="51"/>
        <end position="63"/>
    </location>
</feature>
<reference evidence="3 4" key="1">
    <citation type="submission" date="2020-04" db="EMBL/GenBank/DDBJ databases">
        <authorList>
            <person name="Laetsch R D."/>
            <person name="Stevens L."/>
            <person name="Kumar S."/>
            <person name="Blaxter L. M."/>
        </authorList>
    </citation>
    <scope>NUCLEOTIDE SEQUENCE [LARGE SCALE GENOMIC DNA]</scope>
</reference>
<evidence type="ECO:0000259" key="2">
    <source>
        <dbReference type="Pfam" id="PF00651"/>
    </source>
</evidence>
<evidence type="ECO:0000313" key="3">
    <source>
        <dbReference type="EMBL" id="CAB3397064.1"/>
    </source>
</evidence>
<organism evidence="3 4">
    <name type="scientific">Caenorhabditis bovis</name>
    <dbReference type="NCBI Taxonomy" id="2654633"/>
    <lineage>
        <taxon>Eukaryota</taxon>
        <taxon>Metazoa</taxon>
        <taxon>Ecdysozoa</taxon>
        <taxon>Nematoda</taxon>
        <taxon>Chromadorea</taxon>
        <taxon>Rhabditida</taxon>
        <taxon>Rhabditina</taxon>
        <taxon>Rhabditomorpha</taxon>
        <taxon>Rhabditoidea</taxon>
        <taxon>Rhabditidae</taxon>
        <taxon>Peloderinae</taxon>
        <taxon>Caenorhabditis</taxon>
    </lineage>
</organism>
<proteinExistence type="predicted"/>
<feature type="domain" description="BTB" evidence="2">
    <location>
        <begin position="164"/>
        <end position="266"/>
    </location>
</feature>
<feature type="compositionally biased region" description="Low complexity" evidence="1">
    <location>
        <begin position="64"/>
        <end position="83"/>
    </location>
</feature>
<dbReference type="AlphaFoldDB" id="A0A8S1E8Y4"/>
<feature type="compositionally biased region" description="Basic residues" evidence="1">
    <location>
        <begin position="135"/>
        <end position="147"/>
    </location>
</feature>
<keyword evidence="4" id="KW-1185">Reference proteome</keyword>
<dbReference type="InterPro" id="IPR011333">
    <property type="entry name" value="SKP1/BTB/POZ_sf"/>
</dbReference>
<dbReference type="Gene3D" id="3.30.710.10">
    <property type="entry name" value="Potassium Channel Kv1.1, Chain A"/>
    <property type="match status" value="1"/>
</dbReference>
<comment type="caution">
    <text evidence="3">The sequence shown here is derived from an EMBL/GenBank/DDBJ whole genome shotgun (WGS) entry which is preliminary data.</text>
</comment>
<accession>A0A8S1E8Y4</accession>
<evidence type="ECO:0000256" key="1">
    <source>
        <dbReference type="SAM" id="MobiDB-lite"/>
    </source>
</evidence>
<evidence type="ECO:0000313" key="4">
    <source>
        <dbReference type="Proteomes" id="UP000494206"/>
    </source>
</evidence>
<dbReference type="Proteomes" id="UP000494206">
    <property type="component" value="Unassembled WGS sequence"/>
</dbReference>
<dbReference type="OrthoDB" id="5863975at2759"/>
<dbReference type="SUPFAM" id="SSF54695">
    <property type="entry name" value="POZ domain"/>
    <property type="match status" value="1"/>
</dbReference>
<dbReference type="Pfam" id="PF00651">
    <property type="entry name" value="BTB"/>
    <property type="match status" value="1"/>
</dbReference>
<dbReference type="EMBL" id="CADEPM010000001">
    <property type="protein sequence ID" value="CAB3397064.1"/>
    <property type="molecule type" value="Genomic_DNA"/>
</dbReference>
<feature type="region of interest" description="Disordered" evidence="1">
    <location>
        <begin position="104"/>
        <end position="147"/>
    </location>
</feature>